<dbReference type="GO" id="GO:0004553">
    <property type="term" value="F:hydrolase activity, hydrolyzing O-glycosyl compounds"/>
    <property type="evidence" value="ECO:0007669"/>
    <property type="project" value="InterPro"/>
</dbReference>
<dbReference type="Gene3D" id="2.60.40.1500">
    <property type="entry name" value="Glycosyl hydrolase domain, family 39"/>
    <property type="match status" value="1"/>
</dbReference>
<keyword evidence="7" id="KW-1185">Reference proteome</keyword>
<evidence type="ECO:0000313" key="7">
    <source>
        <dbReference type="Proteomes" id="UP000317010"/>
    </source>
</evidence>
<sequence length="568" mass="63802">MSSKIISRCFFFLILLSISLGGYGQSKTPTVSIDVNLLQTEGRLPPIWEYFGYDEANYTYMKDGKKLLTEIAALSPVRVNVRAHNMLTSGDAIPGLKWSSTNAYTEDSNGKPVYNWKIIDSIFDTYIQRGMKPIAEIGFMPEALSVNPGSVSEETQLDKTKPKHYSGWPYPPKSYEKWAELVFQWVKHSVQRYGKTEVESWYWEVWNEPDLTFYWKGNTDEYIKLYDYTADAVKRALPTAKIGGPETTSPDGKSGGELLQKFLTHIVSGKNYVTGKPGTPLDFITFHAKGAPKLIDGVVWMNMGNQLRSIDKGFEIVSSIPSLKKLPIVIGESDPEGCAACPGDLHPEYAYRNSTMYASYTAAVMTRTYDLATKRGVNLSGAVTWAFEFEDQPYFRGFRDLATNGIDKPVLNVFRMFGMMQGNRVTTTSTSKQNYITIRDSSVRGQEPDVNALATKSTNATAILVWNYHDKNDTDVPSTPVSILVKGLPLRNVLLTQYIIDQTHSNAYTVWKKMGSPKTPTLEEYKILEAAGQLKEAYSPKYITPVNGETKIDFDLERQGVTLLKITW</sequence>
<dbReference type="GO" id="GO:0005975">
    <property type="term" value="P:carbohydrate metabolic process"/>
    <property type="evidence" value="ECO:0007669"/>
    <property type="project" value="InterPro"/>
</dbReference>
<dbReference type="InterPro" id="IPR051923">
    <property type="entry name" value="Glycosyl_Hydrolase_39"/>
</dbReference>
<evidence type="ECO:0000256" key="1">
    <source>
        <dbReference type="ARBA" id="ARBA00008875"/>
    </source>
</evidence>
<protein>
    <submittedName>
        <fullName evidence="6">Xylan 1,4-beta-xylosidase</fullName>
    </submittedName>
</protein>
<dbReference type="EMBL" id="VLLI01000016">
    <property type="protein sequence ID" value="TWI95269.1"/>
    <property type="molecule type" value="Genomic_DNA"/>
</dbReference>
<comment type="similarity">
    <text evidence="1">Belongs to the glycosyl hydrolase 39 family.</text>
</comment>
<evidence type="ECO:0000313" key="6">
    <source>
        <dbReference type="EMBL" id="TWI95269.1"/>
    </source>
</evidence>
<evidence type="ECO:0000259" key="5">
    <source>
        <dbReference type="Pfam" id="PF01229"/>
    </source>
</evidence>
<dbReference type="InterPro" id="IPR000514">
    <property type="entry name" value="Glyco_hydro_39"/>
</dbReference>
<dbReference type="Pfam" id="PF01229">
    <property type="entry name" value="Glyco_hydro_39"/>
    <property type="match status" value="1"/>
</dbReference>
<gene>
    <name evidence="6" type="ORF">JN11_04383</name>
</gene>
<feature type="active site" description="Proton donor" evidence="4">
    <location>
        <position position="208"/>
    </location>
</feature>
<feature type="domain" description="Glycosyl hydrolases family 39 N-terminal catalytic" evidence="5">
    <location>
        <begin position="100"/>
        <end position="533"/>
    </location>
</feature>
<dbReference type="InterPro" id="IPR017853">
    <property type="entry name" value="GH"/>
</dbReference>
<name>A0A562TNX9_9SPHI</name>
<keyword evidence="2" id="KW-0378">Hydrolase</keyword>
<accession>A0A562TNX9</accession>
<dbReference type="Gene3D" id="3.20.20.80">
    <property type="entry name" value="Glycosidases"/>
    <property type="match status" value="1"/>
</dbReference>
<evidence type="ECO:0000256" key="4">
    <source>
        <dbReference type="PIRSR" id="PIRSR600514-1"/>
    </source>
</evidence>
<dbReference type="SUPFAM" id="SSF51445">
    <property type="entry name" value="(Trans)glycosidases"/>
    <property type="match status" value="1"/>
</dbReference>
<dbReference type="PANTHER" id="PTHR12631">
    <property type="entry name" value="ALPHA-L-IDURONIDASE"/>
    <property type="match status" value="1"/>
</dbReference>
<proteinExistence type="inferred from homology"/>
<dbReference type="SUPFAM" id="SSF51011">
    <property type="entry name" value="Glycosyl hydrolase domain"/>
    <property type="match status" value="1"/>
</dbReference>
<dbReference type="InterPro" id="IPR049166">
    <property type="entry name" value="GH39_cat"/>
</dbReference>
<dbReference type="PANTHER" id="PTHR12631:SF8">
    <property type="entry name" value="ALPHA-L-IDURONIDASE"/>
    <property type="match status" value="1"/>
</dbReference>
<evidence type="ECO:0000256" key="3">
    <source>
        <dbReference type="ARBA" id="ARBA00023295"/>
    </source>
</evidence>
<comment type="caution">
    <text evidence="6">The sequence shown here is derived from an EMBL/GenBank/DDBJ whole genome shotgun (WGS) entry which is preliminary data.</text>
</comment>
<dbReference type="OrthoDB" id="9776971at2"/>
<organism evidence="6 7">
    <name type="scientific">Mucilaginibacter frigoritolerans</name>
    <dbReference type="NCBI Taxonomy" id="652788"/>
    <lineage>
        <taxon>Bacteria</taxon>
        <taxon>Pseudomonadati</taxon>
        <taxon>Bacteroidota</taxon>
        <taxon>Sphingobacteriia</taxon>
        <taxon>Sphingobacteriales</taxon>
        <taxon>Sphingobacteriaceae</taxon>
        <taxon>Mucilaginibacter</taxon>
    </lineage>
</organism>
<dbReference type="Proteomes" id="UP000317010">
    <property type="component" value="Unassembled WGS sequence"/>
</dbReference>
<reference evidence="6 7" key="1">
    <citation type="submission" date="2019-07" db="EMBL/GenBank/DDBJ databases">
        <title>Genomic Encyclopedia of Archaeal and Bacterial Type Strains, Phase II (KMG-II): from individual species to whole genera.</title>
        <authorList>
            <person name="Goeker M."/>
        </authorList>
    </citation>
    <scope>NUCLEOTIDE SEQUENCE [LARGE SCALE GENOMIC DNA]</scope>
    <source>
        <strain evidence="6 7">ATCC BAA-1854</strain>
    </source>
</reference>
<keyword evidence="3" id="KW-0326">Glycosidase</keyword>
<evidence type="ECO:0000256" key="2">
    <source>
        <dbReference type="ARBA" id="ARBA00022801"/>
    </source>
</evidence>
<dbReference type="AlphaFoldDB" id="A0A562TNX9"/>
<dbReference type="PRINTS" id="PR00745">
    <property type="entry name" value="GLHYDRLASE39"/>
</dbReference>